<reference evidence="3 4" key="1">
    <citation type="journal article" date="2015" name="Microbiology (Mosc.)">
        <title>Genomics of the Weissella cibaria species with an examination of its metabolic traits.</title>
        <authorList>
            <person name="Lynch K.M."/>
            <person name="Lucid A."/>
            <person name="Arendt E.K."/>
            <person name="Sleator R.D."/>
            <person name="Lucey B."/>
            <person name="Coffey A."/>
        </authorList>
    </citation>
    <scope>NUCLEOTIDE SEQUENCE [LARGE SCALE GENOMIC DNA]</scope>
    <source>
        <strain evidence="3 4">AB3b</strain>
    </source>
</reference>
<name>A0A0D1LXE6_9LACO</name>
<evidence type="ECO:0000313" key="4">
    <source>
        <dbReference type="Proteomes" id="UP000032289"/>
    </source>
</evidence>
<dbReference type="InterPro" id="IPR027417">
    <property type="entry name" value="P-loop_NTPase"/>
</dbReference>
<evidence type="ECO:0000259" key="2">
    <source>
        <dbReference type="Pfam" id="PF20441"/>
    </source>
</evidence>
<dbReference type="Proteomes" id="UP000032289">
    <property type="component" value="Unassembled WGS sequence"/>
</dbReference>
<dbReference type="GO" id="GO:0004519">
    <property type="term" value="F:endonuclease activity"/>
    <property type="evidence" value="ECO:0007669"/>
    <property type="project" value="InterPro"/>
</dbReference>
<organism evidence="3 4">
    <name type="scientific">Weissella cibaria</name>
    <dbReference type="NCBI Taxonomy" id="137591"/>
    <lineage>
        <taxon>Bacteria</taxon>
        <taxon>Bacillati</taxon>
        <taxon>Bacillota</taxon>
        <taxon>Bacilli</taxon>
        <taxon>Lactobacillales</taxon>
        <taxon>Lactobacillaceae</taxon>
        <taxon>Weissella</taxon>
    </lineage>
</organism>
<evidence type="ECO:0000313" key="3">
    <source>
        <dbReference type="EMBL" id="KIU23152.1"/>
    </source>
</evidence>
<feature type="domain" description="Terminase large subunit-like endonuclease" evidence="2">
    <location>
        <begin position="298"/>
        <end position="588"/>
    </location>
</feature>
<dbReference type="Gene3D" id="3.40.50.300">
    <property type="entry name" value="P-loop containing nucleotide triphosphate hydrolases"/>
    <property type="match status" value="1"/>
</dbReference>
<dbReference type="AlphaFoldDB" id="A0A0D1LXE6"/>
<dbReference type="PANTHER" id="PTHR41287:SF1">
    <property type="entry name" value="PROTEIN YMFN"/>
    <property type="match status" value="1"/>
</dbReference>
<dbReference type="InterPro" id="IPR046461">
    <property type="entry name" value="TerL_ATPase"/>
</dbReference>
<dbReference type="InterPro" id="IPR046462">
    <property type="entry name" value="TerL_nuclease"/>
</dbReference>
<proteinExistence type="predicted"/>
<dbReference type="Pfam" id="PF20441">
    <property type="entry name" value="TerL_nuclease"/>
    <property type="match status" value="1"/>
</dbReference>
<accession>A0A0D1LXE6</accession>
<dbReference type="Pfam" id="PF03354">
    <property type="entry name" value="TerL_ATPase"/>
    <property type="match status" value="1"/>
</dbReference>
<dbReference type="InterPro" id="IPR005021">
    <property type="entry name" value="Terminase_largesu-like"/>
</dbReference>
<protein>
    <submittedName>
        <fullName evidence="3">Phage terminase-like protein, large subunit</fullName>
    </submittedName>
</protein>
<gene>
    <name evidence="3" type="ORF">ab3b_01566</name>
</gene>
<dbReference type="EMBL" id="JWHT01000036">
    <property type="protein sequence ID" value="KIU23152.1"/>
    <property type="molecule type" value="Genomic_DNA"/>
</dbReference>
<feature type="domain" description="Terminase large subunit-like ATPase" evidence="1">
    <location>
        <begin position="103"/>
        <end position="269"/>
    </location>
</feature>
<sequence length="626" mass="71477">MRVDLTQSHDVLGWYQQLHSDYAFIRTKYKDAGTKYAFSVLDGDVLAGYMIKLAAFRHIQDLVRSETDDSFKYHYSVKHANKILNFARVFPDVDTGEPMPLMPWEKFALTQLVGWRDENGNKRYTTAILSVARGQGKTYLMAILMAYDFMIESIGLSNQDYLVASINWKQTGKLFGYIGTALNKMTAVEPWKSLAAESGLKVQNDQIVMKNFNNIMRAISHESGQYDSFHFKTAVFDEIGEVKSREKIAKITSGQVKVPNKQFIQISTSYPDPTVPFHDDQKAGQQIMEQDWNRANDDNLVLVWAQDSLNETFMPETWVKSNPLLDLKGQHDVLLKGLTTERDTKMLQGDLPAFQTKNMNMWLSQSTDSFLNLVDVESSVIPAFDIRGRQVYIGFDYSMMSDNTSIAFVYPYVDPNGNGRWHIEQHSFIPWHKAGSIEAKEKQDGINYREAERLGYATITSHEQGMINDDEVYAWLLDYVEDNGLDVLFFGYDTMGATNMVKMLENNSVFPLQPIRQRTGDLKDATKFLQRIFVENSVDRLDDITMEKALLNAVLREDSVGIQVDKTKATLKIDVVDAIIDAMTQAMYHFEEFGMVNDATWQVEHMSAQQVADWFNSAESGLLDDY</sequence>
<dbReference type="RefSeq" id="WP_043941471.1">
    <property type="nucleotide sequence ID" value="NZ_JWHT01000036.1"/>
</dbReference>
<dbReference type="PANTHER" id="PTHR41287">
    <property type="match status" value="1"/>
</dbReference>
<comment type="caution">
    <text evidence="3">The sequence shown here is derived from an EMBL/GenBank/DDBJ whole genome shotgun (WGS) entry which is preliminary data.</text>
</comment>
<evidence type="ECO:0000259" key="1">
    <source>
        <dbReference type="Pfam" id="PF03354"/>
    </source>
</evidence>
<dbReference type="PATRIC" id="fig|137591.24.peg.1533"/>